<dbReference type="EMBL" id="JAKWBI020000020">
    <property type="protein sequence ID" value="KAJ2906026.1"/>
    <property type="molecule type" value="Genomic_DNA"/>
</dbReference>
<feature type="region of interest" description="Disordered" evidence="1">
    <location>
        <begin position="1"/>
        <end position="144"/>
    </location>
</feature>
<name>A0AAD5RWY4_9PEZI</name>
<dbReference type="Proteomes" id="UP001201980">
    <property type="component" value="Unassembled WGS sequence"/>
</dbReference>
<evidence type="ECO:0000313" key="2">
    <source>
        <dbReference type="EMBL" id="KAJ2906026.1"/>
    </source>
</evidence>
<sequence>MPRPSYSSESSSIVSSTTASSSTISPTSSANTSTPLAPKCIPPIDATGVSSAAAAGAMPPPPSQQPRRTRKLQKRPPGQPRETTQMQGLTGRLRAWGSGGGTISAGAPFHGFSSELSRAGTLCGGGEGHRSGGAQIPSWNGEPE</sequence>
<evidence type="ECO:0000256" key="1">
    <source>
        <dbReference type="SAM" id="MobiDB-lite"/>
    </source>
</evidence>
<reference evidence="2" key="1">
    <citation type="submission" date="2022-07" db="EMBL/GenBank/DDBJ databases">
        <title>Draft genome sequence of Zalerion maritima ATCC 34329, a (micro)plastics degrading marine fungus.</title>
        <authorList>
            <person name="Paco A."/>
            <person name="Goncalves M.F.M."/>
            <person name="Rocha-Santos T.A.P."/>
            <person name="Alves A."/>
        </authorList>
    </citation>
    <scope>NUCLEOTIDE SEQUENCE</scope>
    <source>
        <strain evidence="2">ATCC 34329</strain>
    </source>
</reference>
<protein>
    <submittedName>
        <fullName evidence="2">Uncharacterized protein</fullName>
    </submittedName>
</protein>
<proteinExistence type="predicted"/>
<comment type="caution">
    <text evidence="2">The sequence shown here is derived from an EMBL/GenBank/DDBJ whole genome shotgun (WGS) entry which is preliminary data.</text>
</comment>
<evidence type="ECO:0000313" key="3">
    <source>
        <dbReference type="Proteomes" id="UP001201980"/>
    </source>
</evidence>
<accession>A0AAD5RWY4</accession>
<dbReference type="AlphaFoldDB" id="A0AAD5RWY4"/>
<feature type="compositionally biased region" description="Low complexity" evidence="1">
    <location>
        <begin position="1"/>
        <end position="34"/>
    </location>
</feature>
<organism evidence="2 3">
    <name type="scientific">Zalerion maritima</name>
    <dbReference type="NCBI Taxonomy" id="339359"/>
    <lineage>
        <taxon>Eukaryota</taxon>
        <taxon>Fungi</taxon>
        <taxon>Dikarya</taxon>
        <taxon>Ascomycota</taxon>
        <taxon>Pezizomycotina</taxon>
        <taxon>Sordariomycetes</taxon>
        <taxon>Lulworthiomycetidae</taxon>
        <taxon>Lulworthiales</taxon>
        <taxon>Lulworthiaceae</taxon>
        <taxon>Zalerion</taxon>
    </lineage>
</organism>
<gene>
    <name evidence="2" type="ORF">MKZ38_003509</name>
</gene>
<keyword evidence="3" id="KW-1185">Reference proteome</keyword>